<keyword evidence="2" id="KW-1277">Toxin-antitoxin system</keyword>
<dbReference type="GO" id="GO:0016075">
    <property type="term" value="P:rRNA catabolic process"/>
    <property type="evidence" value="ECO:0007669"/>
    <property type="project" value="TreeGrafter"/>
</dbReference>
<dbReference type="PIRSF" id="PIRSF033490">
    <property type="entry name" value="MazF"/>
    <property type="match status" value="1"/>
</dbReference>
<name>A0A2W4WHV2_9CYAN</name>
<evidence type="ECO:0000313" key="4">
    <source>
        <dbReference type="EMBL" id="PZO44703.1"/>
    </source>
</evidence>
<organism evidence="4 5">
    <name type="scientific">Shackletoniella antarctica</name>
    <dbReference type="NCBI Taxonomy" id="268115"/>
    <lineage>
        <taxon>Bacteria</taxon>
        <taxon>Bacillati</taxon>
        <taxon>Cyanobacteriota</taxon>
        <taxon>Cyanophyceae</taxon>
        <taxon>Oculatellales</taxon>
        <taxon>Oculatellaceae</taxon>
        <taxon>Shackletoniella</taxon>
    </lineage>
</organism>
<dbReference type="Gene3D" id="2.30.30.110">
    <property type="match status" value="1"/>
</dbReference>
<comment type="caution">
    <text evidence="4">The sequence shown here is derived from an EMBL/GenBank/DDBJ whole genome shotgun (WGS) entry which is preliminary data.</text>
</comment>
<dbReference type="InterPro" id="IPR011067">
    <property type="entry name" value="Plasmid_toxin/cell-grow_inhib"/>
</dbReference>
<dbReference type="SUPFAM" id="SSF50118">
    <property type="entry name" value="Cell growth inhibitor/plasmid maintenance toxic component"/>
    <property type="match status" value="1"/>
</dbReference>
<evidence type="ECO:0000256" key="3">
    <source>
        <dbReference type="PIRNR" id="PIRNR033490"/>
    </source>
</evidence>
<evidence type="ECO:0000256" key="2">
    <source>
        <dbReference type="ARBA" id="ARBA00022649"/>
    </source>
</evidence>
<comment type="similarity">
    <text evidence="1 3">Belongs to the PemK/MazF family.</text>
</comment>
<reference evidence="4 5" key="2">
    <citation type="submission" date="2018-06" db="EMBL/GenBank/DDBJ databases">
        <title>Metagenomic assembly of (sub)arctic Cyanobacteria and their associated microbiome from non-axenic cultures.</title>
        <authorList>
            <person name="Baurain D."/>
        </authorList>
    </citation>
    <scope>NUCLEOTIDE SEQUENCE [LARGE SCALE GENOMIC DNA]</scope>
    <source>
        <strain evidence="4">ULC041bin1</strain>
    </source>
</reference>
<keyword evidence="3" id="KW-0378">Hydrolase</keyword>
<dbReference type="EC" id="3.1.-.-" evidence="3"/>
<accession>A0A2W4WHV2</accession>
<dbReference type="GO" id="GO:0004521">
    <property type="term" value="F:RNA endonuclease activity"/>
    <property type="evidence" value="ECO:0007669"/>
    <property type="project" value="TreeGrafter"/>
</dbReference>
<keyword evidence="3" id="KW-0540">Nuclease</keyword>
<comment type="function">
    <text evidence="3">Toxic component of a type II toxin-antitoxin (TA) system.</text>
</comment>
<dbReference type="PANTHER" id="PTHR33988:SF2">
    <property type="entry name" value="ENDORIBONUCLEASE MAZF"/>
    <property type="match status" value="1"/>
</dbReference>
<dbReference type="EMBL" id="QBMN01000015">
    <property type="protein sequence ID" value="PZO44703.1"/>
    <property type="molecule type" value="Genomic_DNA"/>
</dbReference>
<dbReference type="GO" id="GO:0016787">
    <property type="term" value="F:hydrolase activity"/>
    <property type="evidence" value="ECO:0007669"/>
    <property type="project" value="UniProtKB-KW"/>
</dbReference>
<proteinExistence type="inferred from homology"/>
<sequence>MVISQGDVYWVDLGEPVGSAPGFLHPHVVIQNDAFNRSNIRTVVVCALTSNLKRASAPGNVLLDVGEANLPKQSVVNISQIFTVDKSQLGEKIGMLSTRRVRQILDGVQLLLDPYELTDWES</sequence>
<dbReference type="InterPro" id="IPR003477">
    <property type="entry name" value="PemK-like"/>
</dbReference>
<keyword evidence="3" id="KW-0255">Endonuclease</keyword>
<gene>
    <name evidence="4" type="ORF">DCF17_03515</name>
</gene>
<dbReference type="Proteomes" id="UP000249081">
    <property type="component" value="Unassembled WGS sequence"/>
</dbReference>
<dbReference type="GO" id="GO:0006402">
    <property type="term" value="P:mRNA catabolic process"/>
    <property type="evidence" value="ECO:0007669"/>
    <property type="project" value="TreeGrafter"/>
</dbReference>
<evidence type="ECO:0000256" key="1">
    <source>
        <dbReference type="ARBA" id="ARBA00007521"/>
    </source>
</evidence>
<protein>
    <recommendedName>
        <fullName evidence="3">mRNA interferase</fullName>
        <ecNumber evidence="3">3.1.-.-</ecNumber>
    </recommendedName>
</protein>
<dbReference type="PANTHER" id="PTHR33988">
    <property type="entry name" value="ENDORIBONUCLEASE MAZF-RELATED"/>
    <property type="match status" value="1"/>
</dbReference>
<dbReference type="AlphaFoldDB" id="A0A2W4WHV2"/>
<dbReference type="Pfam" id="PF02452">
    <property type="entry name" value="PemK_toxin"/>
    <property type="match status" value="1"/>
</dbReference>
<dbReference type="GO" id="GO:0003677">
    <property type="term" value="F:DNA binding"/>
    <property type="evidence" value="ECO:0007669"/>
    <property type="project" value="InterPro"/>
</dbReference>
<reference evidence="5" key="1">
    <citation type="submission" date="2018-04" db="EMBL/GenBank/DDBJ databases">
        <authorList>
            <person name="Cornet L."/>
        </authorList>
    </citation>
    <scope>NUCLEOTIDE SEQUENCE [LARGE SCALE GENOMIC DNA]</scope>
</reference>
<evidence type="ECO:0000313" key="5">
    <source>
        <dbReference type="Proteomes" id="UP000249081"/>
    </source>
</evidence>